<dbReference type="EMBL" id="VBOW01000070">
    <property type="protein sequence ID" value="TMQ57051.1"/>
    <property type="molecule type" value="Genomic_DNA"/>
</dbReference>
<dbReference type="Gene3D" id="3.30.720.120">
    <property type="match status" value="1"/>
</dbReference>
<dbReference type="InterPro" id="IPR037523">
    <property type="entry name" value="VOC_core"/>
</dbReference>
<name>A0A538T086_UNCEI</name>
<feature type="domain" description="VOC" evidence="1">
    <location>
        <begin position="10"/>
        <end position="133"/>
    </location>
</feature>
<dbReference type="SUPFAM" id="SSF54593">
    <property type="entry name" value="Glyoxalase/Bleomycin resistance protein/Dihydroxybiphenyl dioxygenase"/>
    <property type="match status" value="1"/>
</dbReference>
<dbReference type="PANTHER" id="PTHR34109:SF1">
    <property type="entry name" value="VOC DOMAIN-CONTAINING PROTEIN"/>
    <property type="match status" value="1"/>
</dbReference>
<dbReference type="Pfam" id="PF00903">
    <property type="entry name" value="Glyoxalase"/>
    <property type="match status" value="1"/>
</dbReference>
<dbReference type="PROSITE" id="PS51819">
    <property type="entry name" value="VOC"/>
    <property type="match status" value="1"/>
</dbReference>
<dbReference type="InterPro" id="IPR029068">
    <property type="entry name" value="Glyas_Bleomycin-R_OHBP_Dase"/>
</dbReference>
<dbReference type="CDD" id="cd07246">
    <property type="entry name" value="VOC_like"/>
    <property type="match status" value="1"/>
</dbReference>
<dbReference type="InterPro" id="IPR004360">
    <property type="entry name" value="Glyas_Fos-R_dOase_dom"/>
</dbReference>
<evidence type="ECO:0000313" key="3">
    <source>
        <dbReference type="Proteomes" id="UP000316852"/>
    </source>
</evidence>
<dbReference type="Gene3D" id="3.30.720.110">
    <property type="match status" value="1"/>
</dbReference>
<evidence type="ECO:0000259" key="1">
    <source>
        <dbReference type="PROSITE" id="PS51819"/>
    </source>
</evidence>
<comment type="caution">
    <text evidence="2">The sequence shown here is derived from an EMBL/GenBank/DDBJ whole genome shotgun (WGS) entry which is preliminary data.</text>
</comment>
<reference evidence="2 3" key="1">
    <citation type="journal article" date="2019" name="Nat. Microbiol.">
        <title>Mediterranean grassland soil C-N compound turnover is dependent on rainfall and depth, and is mediated by genomically divergent microorganisms.</title>
        <authorList>
            <person name="Diamond S."/>
            <person name="Andeer P.F."/>
            <person name="Li Z."/>
            <person name="Crits-Christoph A."/>
            <person name="Burstein D."/>
            <person name="Anantharaman K."/>
            <person name="Lane K.R."/>
            <person name="Thomas B.C."/>
            <person name="Pan C."/>
            <person name="Northen T.R."/>
            <person name="Banfield J.F."/>
        </authorList>
    </citation>
    <scope>NUCLEOTIDE SEQUENCE [LARGE SCALE GENOMIC DNA]</scope>
    <source>
        <strain evidence="2">WS_6</strain>
    </source>
</reference>
<dbReference type="Proteomes" id="UP000316852">
    <property type="component" value="Unassembled WGS sequence"/>
</dbReference>
<organism evidence="2 3">
    <name type="scientific">Eiseniibacteriota bacterium</name>
    <dbReference type="NCBI Taxonomy" id="2212470"/>
    <lineage>
        <taxon>Bacteria</taxon>
        <taxon>Candidatus Eiseniibacteriota</taxon>
    </lineage>
</organism>
<accession>A0A538T086</accession>
<sequence>MANVKPIPPGYTSVTPSITVKDTPRVIEFYKKALGATERMRMPGPDGKIMHAEIQIGNSIIMMNDEVMGSRSAQTVGGCPISLYLYVENVDSAFKKAIEAGGKQIYPVTDMFWGDRMGSFEDPFGHKWTIATHVKDVSPQEMKKGQEEFMKQMAGAR</sequence>
<evidence type="ECO:0000313" key="2">
    <source>
        <dbReference type="EMBL" id="TMQ57051.1"/>
    </source>
</evidence>
<dbReference type="PANTHER" id="PTHR34109">
    <property type="entry name" value="BNAUNNG04460D PROTEIN-RELATED"/>
    <property type="match status" value="1"/>
</dbReference>
<gene>
    <name evidence="2" type="ORF">E6K76_11475</name>
</gene>
<protein>
    <submittedName>
        <fullName evidence="2">VOC family protein</fullName>
    </submittedName>
</protein>
<dbReference type="AlphaFoldDB" id="A0A538T086"/>
<proteinExistence type="predicted"/>